<dbReference type="Proteomes" id="UP001207468">
    <property type="component" value="Unassembled WGS sequence"/>
</dbReference>
<protein>
    <submittedName>
        <fullName evidence="1">Serine carboxypeptidase</fullName>
    </submittedName>
</protein>
<organism evidence="1 2">
    <name type="scientific">Russula earlei</name>
    <dbReference type="NCBI Taxonomy" id="71964"/>
    <lineage>
        <taxon>Eukaryota</taxon>
        <taxon>Fungi</taxon>
        <taxon>Dikarya</taxon>
        <taxon>Basidiomycota</taxon>
        <taxon>Agaricomycotina</taxon>
        <taxon>Agaricomycetes</taxon>
        <taxon>Russulales</taxon>
        <taxon>Russulaceae</taxon>
        <taxon>Russula</taxon>
    </lineage>
</organism>
<accession>A0ACC0U066</accession>
<name>A0ACC0U066_9AGAM</name>
<keyword evidence="2" id="KW-1185">Reference proteome</keyword>
<keyword evidence="1" id="KW-0378">Hydrolase</keyword>
<proteinExistence type="predicted"/>
<gene>
    <name evidence="1" type="ORF">F5148DRAFT_1229982</name>
</gene>
<evidence type="ECO:0000313" key="1">
    <source>
        <dbReference type="EMBL" id="KAI9454327.1"/>
    </source>
</evidence>
<keyword evidence="1" id="KW-0645">Protease</keyword>
<comment type="caution">
    <text evidence="1">The sequence shown here is derived from an EMBL/GenBank/DDBJ whole genome shotgun (WGS) entry which is preliminary data.</text>
</comment>
<reference evidence="1" key="1">
    <citation type="submission" date="2021-03" db="EMBL/GenBank/DDBJ databases">
        <title>Evolutionary priming and transition to the ectomycorrhizal habit in an iconic lineage of mushroom-forming fungi: is preadaptation a requirement?</title>
        <authorList>
            <consortium name="DOE Joint Genome Institute"/>
            <person name="Looney B.P."/>
            <person name="Miyauchi S."/>
            <person name="Morin E."/>
            <person name="Drula E."/>
            <person name="Courty P.E."/>
            <person name="Chicoki N."/>
            <person name="Fauchery L."/>
            <person name="Kohler A."/>
            <person name="Kuo A."/>
            <person name="LaButti K."/>
            <person name="Pangilinan J."/>
            <person name="Lipzen A."/>
            <person name="Riley R."/>
            <person name="Andreopoulos W."/>
            <person name="He G."/>
            <person name="Johnson J."/>
            <person name="Barry K.W."/>
            <person name="Grigoriev I.V."/>
            <person name="Nagy L."/>
            <person name="Hibbett D."/>
            <person name="Henrissat B."/>
            <person name="Matheny P.B."/>
            <person name="Labbe J."/>
            <person name="Martin A.F."/>
        </authorList>
    </citation>
    <scope>NUCLEOTIDE SEQUENCE</scope>
    <source>
        <strain evidence="1">BPL698</strain>
    </source>
</reference>
<dbReference type="EMBL" id="JAGFNK010000277">
    <property type="protein sequence ID" value="KAI9454327.1"/>
    <property type="molecule type" value="Genomic_DNA"/>
</dbReference>
<evidence type="ECO:0000313" key="2">
    <source>
        <dbReference type="Proteomes" id="UP001207468"/>
    </source>
</evidence>
<sequence length="516" mass="57164">MFSRLLPALPAFVGVAVAALQLRVQLPGSSSVVPAQLSTQAEVTQTSVDHSSVHGDRPFGPQFEPVGELSAISSDQWTTLSHPVFPSYTVRIKQSRFCDTTVRAYTGYIDFEARHLFFYFFESRNAPDRDDVIFWTNGGPGCSSSLGLFMELGPCRVTSATDDPQFFKESWNSNANVFFVDQPVGVGFSYAEHGQSVSTSEEAARDIAAFIAIFFEHFHSFKGRAFHMAGESYGGRYIPLFASVVYDQNALLAGKGLTPINLKSIIIGNGYTDPSTMTDGYYYMTCTPSSLPPVVDISSCVRMKKALPRCKKWLKDACMDMYDAMNCKAASTFCSTEISQPFYATGLNYYDMSSPCLDPKSLCYPVITTISRFLDRPDIRATLGVDPHVPQNFTSCSEEVSSAFDAAGDHLQSSTEYIAALLARQVRVLIYVGTYDWICNWVGNEAWTLALEWHGQRDFAALPLREWHVDGRIVGKTRGAHGLTFATVDKAGHMVPYDKPKEAVALINRWLAQEEL</sequence>
<keyword evidence="1" id="KW-0121">Carboxypeptidase</keyword>